<reference evidence="2" key="1">
    <citation type="journal article" date="2020" name="Stud. Mycol.">
        <title>101 Dothideomycetes genomes: a test case for predicting lifestyles and emergence of pathogens.</title>
        <authorList>
            <person name="Haridas S."/>
            <person name="Albert R."/>
            <person name="Binder M."/>
            <person name="Bloem J."/>
            <person name="Labutti K."/>
            <person name="Salamov A."/>
            <person name="Andreopoulos B."/>
            <person name="Baker S."/>
            <person name="Barry K."/>
            <person name="Bills G."/>
            <person name="Bluhm B."/>
            <person name="Cannon C."/>
            <person name="Castanera R."/>
            <person name="Culley D."/>
            <person name="Daum C."/>
            <person name="Ezra D."/>
            <person name="Gonzalez J."/>
            <person name="Henrissat B."/>
            <person name="Kuo A."/>
            <person name="Liang C."/>
            <person name="Lipzen A."/>
            <person name="Lutzoni F."/>
            <person name="Magnuson J."/>
            <person name="Mondo S."/>
            <person name="Nolan M."/>
            <person name="Ohm R."/>
            <person name="Pangilinan J."/>
            <person name="Park H.-J."/>
            <person name="Ramirez L."/>
            <person name="Alfaro M."/>
            <person name="Sun H."/>
            <person name="Tritt A."/>
            <person name="Yoshinaga Y."/>
            <person name="Zwiers L.-H."/>
            <person name="Turgeon B."/>
            <person name="Goodwin S."/>
            <person name="Spatafora J."/>
            <person name="Crous P."/>
            <person name="Grigoriev I."/>
        </authorList>
    </citation>
    <scope>NUCLEOTIDE SEQUENCE</scope>
    <source>
        <strain evidence="2">ATCC 16933</strain>
    </source>
</reference>
<dbReference type="AlphaFoldDB" id="A0A6A6PA75"/>
<dbReference type="Proteomes" id="UP000799766">
    <property type="component" value="Unassembled WGS sequence"/>
</dbReference>
<dbReference type="EMBL" id="MU001672">
    <property type="protein sequence ID" value="KAF2460806.1"/>
    <property type="molecule type" value="Genomic_DNA"/>
</dbReference>
<proteinExistence type="predicted"/>
<organism evidence="2 3">
    <name type="scientific">Lineolata rhizophorae</name>
    <dbReference type="NCBI Taxonomy" id="578093"/>
    <lineage>
        <taxon>Eukaryota</taxon>
        <taxon>Fungi</taxon>
        <taxon>Dikarya</taxon>
        <taxon>Ascomycota</taxon>
        <taxon>Pezizomycotina</taxon>
        <taxon>Dothideomycetes</taxon>
        <taxon>Dothideomycetes incertae sedis</taxon>
        <taxon>Lineolatales</taxon>
        <taxon>Lineolataceae</taxon>
        <taxon>Lineolata</taxon>
    </lineage>
</organism>
<accession>A0A6A6PA75</accession>
<gene>
    <name evidence="2" type="ORF">BDY21DRAFT_360860</name>
</gene>
<feature type="region of interest" description="Disordered" evidence="1">
    <location>
        <begin position="102"/>
        <end position="121"/>
    </location>
</feature>
<protein>
    <submittedName>
        <fullName evidence="2">Uncharacterized protein</fullName>
    </submittedName>
</protein>
<evidence type="ECO:0000256" key="1">
    <source>
        <dbReference type="SAM" id="MobiDB-lite"/>
    </source>
</evidence>
<sequence>MEASKPAISGARKILDPQSFRIRARYPAALFLILILSAKILAFQRPLEFAEAQYLCVLTLALDDTRPRYTRIPFSTPLGPIDSTIDCILQLNKGSSEIETPCDPHRHRSKDASPAHRMSRLRSRTSYHIKTDSITLTAGPNPPPTLLGPTDGTIDCILQLNKGSSEIETSCDPHRRRSEDASPAHRINWLRNRTSYHIKPD</sequence>
<evidence type="ECO:0000313" key="3">
    <source>
        <dbReference type="Proteomes" id="UP000799766"/>
    </source>
</evidence>
<evidence type="ECO:0000313" key="2">
    <source>
        <dbReference type="EMBL" id="KAF2460806.1"/>
    </source>
</evidence>
<keyword evidence="3" id="KW-1185">Reference proteome</keyword>
<name>A0A6A6PA75_9PEZI</name>